<dbReference type="PANTHER" id="PTHR38764">
    <property type="entry name" value="ACYL CARRIER PROTEIN PHOSPHODIESTERASE"/>
    <property type="match status" value="1"/>
</dbReference>
<dbReference type="AlphaFoldDB" id="A0A2W7SLA8"/>
<evidence type="ECO:0000256" key="3">
    <source>
        <dbReference type="ARBA" id="ARBA00023098"/>
    </source>
</evidence>
<dbReference type="PIRSF" id="PIRSF011489">
    <property type="entry name" value="DUF479"/>
    <property type="match status" value="1"/>
</dbReference>
<dbReference type="InterPro" id="IPR007431">
    <property type="entry name" value="ACP_PD"/>
</dbReference>
<proteinExistence type="predicted"/>
<evidence type="ECO:0000256" key="2">
    <source>
        <dbReference type="ARBA" id="ARBA00022801"/>
    </source>
</evidence>
<dbReference type="PANTHER" id="PTHR38764:SF1">
    <property type="entry name" value="ACYL CARRIER PROTEIN PHOSPHODIESTERASE"/>
    <property type="match status" value="1"/>
</dbReference>
<evidence type="ECO:0000313" key="5">
    <source>
        <dbReference type="Proteomes" id="UP000248882"/>
    </source>
</evidence>
<dbReference type="Pfam" id="PF04336">
    <property type="entry name" value="ACP_PD"/>
    <property type="match status" value="1"/>
</dbReference>
<accession>A0A2W7SLA8</accession>
<name>A0A2W7SLA8_9BACT</name>
<dbReference type="EMBL" id="QKZT01000009">
    <property type="protein sequence ID" value="PZX51462.1"/>
    <property type="molecule type" value="Genomic_DNA"/>
</dbReference>
<reference evidence="4 5" key="1">
    <citation type="submission" date="2018-06" db="EMBL/GenBank/DDBJ databases">
        <title>Genomic Encyclopedia of Archaeal and Bacterial Type Strains, Phase II (KMG-II): from individual species to whole genera.</title>
        <authorList>
            <person name="Goeker M."/>
        </authorList>
    </citation>
    <scope>NUCLEOTIDE SEQUENCE [LARGE SCALE GENOMIC DNA]</scope>
    <source>
        <strain evidence="4 5">DSM 19830</strain>
    </source>
</reference>
<sequence length="221" mass="26047">MRILDETNKKLPSFPNPTFAMNYLAHAYLSFDQEEVLVGNFIGDFVKGKMMSSFPQEVQNGIKLHRAIDKFTDTHPLVRAGQTYLRPQFGHYSTVITDIYFDYYLGKNWERYSDIPLEVFTQNTYRSIEKYEKIVPERFLGMFEWMRKDNWLLQYSSIAGIQKSLTGLSKRTRFDSKMELAHLALLEREAEFQVIFFAFFEDLETFAREKLIEIQDSNAGH</sequence>
<dbReference type="GO" id="GO:0008770">
    <property type="term" value="F:[acyl-carrier-protein] phosphodiesterase activity"/>
    <property type="evidence" value="ECO:0007669"/>
    <property type="project" value="InterPro"/>
</dbReference>
<dbReference type="Proteomes" id="UP000248882">
    <property type="component" value="Unassembled WGS sequence"/>
</dbReference>
<organism evidence="4 5">
    <name type="scientific">Algoriphagus chordae</name>
    <dbReference type="NCBI Taxonomy" id="237019"/>
    <lineage>
        <taxon>Bacteria</taxon>
        <taxon>Pseudomonadati</taxon>
        <taxon>Bacteroidota</taxon>
        <taxon>Cytophagia</taxon>
        <taxon>Cytophagales</taxon>
        <taxon>Cyclobacteriaceae</taxon>
        <taxon>Algoriphagus</taxon>
    </lineage>
</organism>
<keyword evidence="5" id="KW-1185">Reference proteome</keyword>
<comment type="caution">
    <text evidence="4">The sequence shown here is derived from an EMBL/GenBank/DDBJ whole genome shotgun (WGS) entry which is preliminary data.</text>
</comment>
<evidence type="ECO:0000313" key="4">
    <source>
        <dbReference type="EMBL" id="PZX51462.1"/>
    </source>
</evidence>
<protein>
    <submittedName>
        <fullName evidence="4">Acyl carrier protein phosphodiesterase</fullName>
    </submittedName>
</protein>
<keyword evidence="2" id="KW-0378">Hydrolase</keyword>
<gene>
    <name evidence="4" type="ORF">LV85_02407</name>
</gene>
<keyword evidence="1" id="KW-0444">Lipid biosynthesis</keyword>
<keyword evidence="3" id="KW-0443">Lipid metabolism</keyword>
<dbReference type="GO" id="GO:0006633">
    <property type="term" value="P:fatty acid biosynthetic process"/>
    <property type="evidence" value="ECO:0007669"/>
    <property type="project" value="InterPro"/>
</dbReference>
<evidence type="ECO:0000256" key="1">
    <source>
        <dbReference type="ARBA" id="ARBA00022516"/>
    </source>
</evidence>